<dbReference type="EMBL" id="NCSJ02000036">
    <property type="protein sequence ID" value="RFU33409.1"/>
    <property type="molecule type" value="Genomic_DNA"/>
</dbReference>
<dbReference type="SUPFAM" id="SSF54236">
    <property type="entry name" value="Ubiquitin-like"/>
    <property type="match status" value="1"/>
</dbReference>
<organism evidence="4 5">
    <name type="scientific">Scytalidium lignicola</name>
    <name type="common">Hyphomycete</name>
    <dbReference type="NCBI Taxonomy" id="5539"/>
    <lineage>
        <taxon>Eukaryota</taxon>
        <taxon>Fungi</taxon>
        <taxon>Dikarya</taxon>
        <taxon>Ascomycota</taxon>
        <taxon>Pezizomycotina</taxon>
        <taxon>Leotiomycetes</taxon>
        <taxon>Leotiomycetes incertae sedis</taxon>
        <taxon>Scytalidium</taxon>
    </lineage>
</organism>
<feature type="non-terminal residue" evidence="4">
    <location>
        <position position="159"/>
    </location>
</feature>
<dbReference type="STRING" id="5539.A0A3E2HJ40"/>
<dbReference type="Pfam" id="PF12754">
    <property type="entry name" value="Get5_N"/>
    <property type="match status" value="1"/>
</dbReference>
<dbReference type="InterPro" id="IPR047154">
    <property type="entry name" value="UBL4A-like"/>
</dbReference>
<dbReference type="InterPro" id="IPR024737">
    <property type="entry name" value="Get5_N"/>
</dbReference>
<dbReference type="OMA" id="QIDTHVE"/>
<dbReference type="Pfam" id="PF17183">
    <property type="entry name" value="Get5_C"/>
    <property type="match status" value="1"/>
</dbReference>
<evidence type="ECO:0000313" key="5">
    <source>
        <dbReference type="Proteomes" id="UP000258309"/>
    </source>
</evidence>
<dbReference type="Proteomes" id="UP000258309">
    <property type="component" value="Unassembled WGS sequence"/>
</dbReference>
<protein>
    <recommendedName>
        <fullName evidence="3">Ubiquitin-like domain-containing protein</fullName>
    </recommendedName>
</protein>
<dbReference type="OrthoDB" id="5366541at2759"/>
<gene>
    <name evidence="4" type="ORF">B7463_g2933</name>
</gene>
<evidence type="ECO:0000256" key="1">
    <source>
        <dbReference type="ARBA" id="ARBA00004514"/>
    </source>
</evidence>
<comment type="caution">
    <text evidence="4">The sequence shown here is derived from an EMBL/GenBank/DDBJ whole genome shotgun (WGS) entry which is preliminary data.</text>
</comment>
<dbReference type="Gene3D" id="1.10.286.70">
    <property type="entry name" value="Get5 dimerization domain"/>
    <property type="match status" value="1"/>
</dbReference>
<evidence type="ECO:0000256" key="2">
    <source>
        <dbReference type="ARBA" id="ARBA00022490"/>
    </source>
</evidence>
<keyword evidence="2" id="KW-0963">Cytoplasm</keyword>
<keyword evidence="5" id="KW-1185">Reference proteome</keyword>
<dbReference type="Gene3D" id="3.10.20.90">
    <property type="entry name" value="Phosphatidylinositol 3-kinase Catalytic Subunit, Chain A, domain 1"/>
    <property type="match status" value="1"/>
</dbReference>
<accession>A0A3E2HJ40</accession>
<name>A0A3E2HJ40_SCYLI</name>
<feature type="non-terminal residue" evidence="4">
    <location>
        <position position="1"/>
    </location>
</feature>
<comment type="subcellular location">
    <subcellularLocation>
        <location evidence="1">Cytoplasm</location>
        <location evidence="1">Cytosol</location>
    </subcellularLocation>
</comment>
<dbReference type="AlphaFoldDB" id="A0A3E2HJ40"/>
<proteinExistence type="predicted"/>
<dbReference type="GO" id="GO:0006620">
    <property type="term" value="P:post-translational protein targeting to endoplasmic reticulum membrane"/>
    <property type="evidence" value="ECO:0007669"/>
    <property type="project" value="InterPro"/>
</dbReference>
<dbReference type="PANTHER" id="PTHR46555:SF1">
    <property type="entry name" value="UBIQUITIN-LIKE PROTEIN 4A"/>
    <property type="match status" value="1"/>
</dbReference>
<dbReference type="InterPro" id="IPR000626">
    <property type="entry name" value="Ubiquitin-like_dom"/>
</dbReference>
<reference evidence="4 5" key="1">
    <citation type="submission" date="2018-05" db="EMBL/GenBank/DDBJ databases">
        <title>Draft genome sequence of Scytalidium lignicola DSM 105466, a ubiquitous saprotrophic fungus.</title>
        <authorList>
            <person name="Buettner E."/>
            <person name="Gebauer A.M."/>
            <person name="Hofrichter M."/>
            <person name="Liers C."/>
            <person name="Kellner H."/>
        </authorList>
    </citation>
    <scope>NUCLEOTIDE SEQUENCE [LARGE SCALE GENOMIC DNA]</scope>
    <source>
        <strain evidence="4 5">DSM 105466</strain>
    </source>
</reference>
<dbReference type="GO" id="GO:0005829">
    <property type="term" value="C:cytosol"/>
    <property type="evidence" value="ECO:0007669"/>
    <property type="project" value="UniProtKB-SubCell"/>
</dbReference>
<dbReference type="InterPro" id="IPR029071">
    <property type="entry name" value="Ubiquitin-like_domsf"/>
</dbReference>
<sequence>MPKPLPKRQKIVPGQEHSISVSLKSLRNPPLDIHLSSQVPSTSILALKEEVASQTNIPVDKIRILHKKKPVADSKVLKDVLGEEEQAVEFSVMIIGGAAAVVMRDEGPSTTQGSGIVSELGKEEFWDDLKGYLVQRLRNEKEGEKVFDVFKTAWELQGR</sequence>
<dbReference type="PANTHER" id="PTHR46555">
    <property type="entry name" value="UBIQUITIN-LIKE PROTEIN 4A"/>
    <property type="match status" value="1"/>
</dbReference>
<feature type="domain" description="Ubiquitin-like" evidence="3">
    <location>
        <begin position="19"/>
        <end position="97"/>
    </location>
</feature>
<dbReference type="InterPro" id="IPR049256">
    <property type="entry name" value="Get5_C"/>
</dbReference>
<evidence type="ECO:0000259" key="3">
    <source>
        <dbReference type="PROSITE" id="PS50053"/>
    </source>
</evidence>
<evidence type="ECO:0000313" key="4">
    <source>
        <dbReference type="EMBL" id="RFU33409.1"/>
    </source>
</evidence>
<dbReference type="PROSITE" id="PS50053">
    <property type="entry name" value="UBIQUITIN_2"/>
    <property type="match status" value="1"/>
</dbReference>